<dbReference type="EMBL" id="CAJJDN010000059">
    <property type="protein sequence ID" value="CAD8092545.1"/>
    <property type="molecule type" value="Genomic_DNA"/>
</dbReference>
<evidence type="ECO:0000313" key="2">
    <source>
        <dbReference type="EMBL" id="CAD8092545.1"/>
    </source>
</evidence>
<dbReference type="AlphaFoldDB" id="A0A8S1NT66"/>
<evidence type="ECO:0000256" key="1">
    <source>
        <dbReference type="SAM" id="SignalP"/>
    </source>
</evidence>
<feature type="signal peptide" evidence="1">
    <location>
        <begin position="1"/>
        <end position="18"/>
    </location>
</feature>
<organism evidence="2 3">
    <name type="scientific">Paramecium sonneborni</name>
    <dbReference type="NCBI Taxonomy" id="65129"/>
    <lineage>
        <taxon>Eukaryota</taxon>
        <taxon>Sar</taxon>
        <taxon>Alveolata</taxon>
        <taxon>Ciliophora</taxon>
        <taxon>Intramacronucleata</taxon>
        <taxon>Oligohymenophorea</taxon>
        <taxon>Peniculida</taxon>
        <taxon>Parameciidae</taxon>
        <taxon>Paramecium</taxon>
    </lineage>
</organism>
<gene>
    <name evidence="2" type="ORF">PSON_ATCC_30995.1.T0590126</name>
</gene>
<protein>
    <recommendedName>
        <fullName evidence="4">Transmembrane protein</fullName>
    </recommendedName>
</protein>
<dbReference type="OrthoDB" id="301527at2759"/>
<feature type="chain" id="PRO_5035898760" description="Transmembrane protein" evidence="1">
    <location>
        <begin position="19"/>
        <end position="287"/>
    </location>
</feature>
<sequence>MKISIFVISIIIISGTECISKRQSCQNLLTKKQCENTDNPYSKCQWYESCQNSQYQSCYQYINQMECQKSPKYNYVCYWQNGACLKKIQIDGGKICEDIDNYSNCSFQRGRTLLCAWRHGRCQTIQKCSQITDFLQCRNSYTRDRCQFVINNVASNQEKEFLYITDFFNFNTCRNQDCLFNTIQGCPTFINGRRCFLQAGKCTQCSYQTNPMDCIATKKCTWQNQECQNIICSQIQSKRLCNEFHYCRYDYTTELCQINNQNYQNHCYNYDISSDPILTKQDSFFGL</sequence>
<evidence type="ECO:0008006" key="4">
    <source>
        <dbReference type="Google" id="ProtNLM"/>
    </source>
</evidence>
<evidence type="ECO:0000313" key="3">
    <source>
        <dbReference type="Proteomes" id="UP000692954"/>
    </source>
</evidence>
<keyword evidence="3" id="KW-1185">Reference proteome</keyword>
<reference evidence="2" key="1">
    <citation type="submission" date="2021-01" db="EMBL/GenBank/DDBJ databases">
        <authorList>
            <consortium name="Genoscope - CEA"/>
            <person name="William W."/>
        </authorList>
    </citation>
    <scope>NUCLEOTIDE SEQUENCE</scope>
</reference>
<name>A0A8S1NT66_9CILI</name>
<accession>A0A8S1NT66</accession>
<comment type="caution">
    <text evidence="2">The sequence shown here is derived from an EMBL/GenBank/DDBJ whole genome shotgun (WGS) entry which is preliminary data.</text>
</comment>
<proteinExistence type="predicted"/>
<keyword evidence="1" id="KW-0732">Signal</keyword>
<dbReference type="Proteomes" id="UP000692954">
    <property type="component" value="Unassembled WGS sequence"/>
</dbReference>